<sequence>MGRIEWAALGGDEVETVLANLLYNANSRSIRVRPAQGDYGIDVLVPAGADAKPWDVYQIKKFATNLGDTQKRQIEGSFRRVLIGLVRAGIPLNHWYLVTPLDPTLANLEWFESLPEAAIAWLKAVEEAPLSANEEAEIRAWLDAPGRQIEWKGLPYCESLVAEYPYVVDYYLHGGERRIRDAVKDVAKLLQRDVTLPRGDVPDAPGEGSAALLDPADVREHFERLDKVLETDPHYSYGFGIEPHRRQLAPEPGLVAATQEQLAGGRWLTFKVFQRSAQSVDERPIPIQLEFKIETPEDREAFEIWRKYGKPTVMNAAFKIDLPGGLGGEGDSAQVRLSPAAGEEVSFRNRLRILNPNGDVLGELGFAMTATRGIGGTGNWSRGIDDSRTLETEGFFHVETVDGLPAGGGKMNFSLQPLAGLEAFKAVAAVTFGSHLVAPNRLEVAGEFGPFQDFCAIEALEPLVHPAVARIVRALSVIQSRTPIPVTIPDFSALEPEDVRAIRDAAFLIEGNTTVGTWPELVFDIAGDMEIDIGGHYQFAVIKPLVVHLNGHDLALGAVEHTLLSANVSAIDGDVVHATPHLNDTVHAKFVTDVPSAPAGRDLVRGRAAPDPIVPAEEGDHDR</sequence>
<evidence type="ECO:0000313" key="3">
    <source>
        <dbReference type="Proteomes" id="UP000587211"/>
    </source>
</evidence>
<evidence type="ECO:0000313" key="4">
    <source>
        <dbReference type="Proteomes" id="UP000659061"/>
    </source>
</evidence>
<keyword evidence="3" id="KW-1185">Reference proteome</keyword>
<dbReference type="EMBL" id="JACBZN010000001">
    <property type="protein sequence ID" value="NYI37107.1"/>
    <property type="molecule type" value="Genomic_DNA"/>
</dbReference>
<reference evidence="2 3" key="1">
    <citation type="submission" date="2020-07" db="EMBL/GenBank/DDBJ databases">
        <title>Sequencing the genomes of 1000 actinobacteria strains.</title>
        <authorList>
            <person name="Klenk H.-P."/>
        </authorList>
    </citation>
    <scope>NUCLEOTIDE SEQUENCE [LARGE SCALE GENOMIC DNA]</scope>
    <source>
        <strain evidence="2 3">DSM 19087</strain>
    </source>
</reference>
<organism evidence="1 4">
    <name type="scientific">Aeromicrobium tamlense</name>
    <dbReference type="NCBI Taxonomy" id="375541"/>
    <lineage>
        <taxon>Bacteria</taxon>
        <taxon>Bacillati</taxon>
        <taxon>Actinomycetota</taxon>
        <taxon>Actinomycetes</taxon>
        <taxon>Propionibacteriales</taxon>
        <taxon>Nocardioidaceae</taxon>
        <taxon>Aeromicrobium</taxon>
    </lineage>
</organism>
<dbReference type="EMBL" id="JACWMT010000001">
    <property type="protein sequence ID" value="MBD1268985.1"/>
    <property type="molecule type" value="Genomic_DNA"/>
</dbReference>
<evidence type="ECO:0000313" key="2">
    <source>
        <dbReference type="EMBL" id="NYI37107.1"/>
    </source>
</evidence>
<gene>
    <name evidence="2" type="ORF">BJ975_000482</name>
    <name evidence="1" type="ORF">IDH50_01945</name>
</gene>
<dbReference type="AlphaFoldDB" id="A0A8I0KH20"/>
<comment type="caution">
    <text evidence="1">The sequence shown here is derived from an EMBL/GenBank/DDBJ whole genome shotgun (WGS) entry which is preliminary data.</text>
</comment>
<dbReference type="Proteomes" id="UP000659061">
    <property type="component" value="Unassembled WGS sequence"/>
</dbReference>
<accession>A0A8I0KH20</accession>
<dbReference type="RefSeq" id="WP_179423303.1">
    <property type="nucleotide sequence ID" value="NZ_BAAAMP010000002.1"/>
</dbReference>
<evidence type="ECO:0000313" key="1">
    <source>
        <dbReference type="EMBL" id="MBD1268985.1"/>
    </source>
</evidence>
<dbReference type="Proteomes" id="UP000587211">
    <property type="component" value="Unassembled WGS sequence"/>
</dbReference>
<proteinExistence type="predicted"/>
<protein>
    <submittedName>
        <fullName evidence="1">Uncharacterized protein</fullName>
    </submittedName>
</protein>
<name>A0A8I0KH20_9ACTN</name>
<reference evidence="1" key="2">
    <citation type="submission" date="2020-09" db="EMBL/GenBank/DDBJ databases">
        <title>Novel species in genus Aeromicrobium.</title>
        <authorList>
            <person name="Zhang G."/>
        </authorList>
    </citation>
    <scope>NUCLEOTIDE SEQUENCE</scope>
    <source>
        <strain evidence="1">SSW1-57</strain>
    </source>
</reference>